<evidence type="ECO:0000259" key="2">
    <source>
        <dbReference type="Pfam" id="PF01578"/>
    </source>
</evidence>
<dbReference type="Proteomes" id="UP000291106">
    <property type="component" value="Chromosome"/>
</dbReference>
<dbReference type="InterPro" id="IPR052372">
    <property type="entry name" value="YpjD/HemX"/>
</dbReference>
<feature type="transmembrane region" description="Helical" evidence="1">
    <location>
        <begin position="87"/>
        <end position="106"/>
    </location>
</feature>
<keyword evidence="1" id="KW-0472">Membrane</keyword>
<dbReference type="KEGG" id="smai:EXU30_15475"/>
<name>A0A411PKA0_9GAMM</name>
<evidence type="ECO:0000256" key="1">
    <source>
        <dbReference type="SAM" id="Phobius"/>
    </source>
</evidence>
<evidence type="ECO:0000313" key="3">
    <source>
        <dbReference type="EMBL" id="QBF83924.1"/>
    </source>
</evidence>
<feature type="domain" description="Cytochrome c assembly protein" evidence="2">
    <location>
        <begin position="43"/>
        <end position="260"/>
    </location>
</feature>
<reference evidence="3 4" key="1">
    <citation type="submission" date="2019-02" db="EMBL/GenBank/DDBJ databases">
        <title>Shewanella sp. D4-2 isolated from Dokdo Island.</title>
        <authorList>
            <person name="Baek K."/>
        </authorList>
    </citation>
    <scope>NUCLEOTIDE SEQUENCE [LARGE SCALE GENOMIC DNA]</scope>
    <source>
        <strain evidence="3 4">D4-2</strain>
    </source>
</reference>
<feature type="transmembrane region" description="Helical" evidence="1">
    <location>
        <begin position="208"/>
        <end position="223"/>
    </location>
</feature>
<dbReference type="GO" id="GO:0020037">
    <property type="term" value="F:heme binding"/>
    <property type="evidence" value="ECO:0007669"/>
    <property type="project" value="InterPro"/>
</dbReference>
<dbReference type="PANTHER" id="PTHR38034:SF1">
    <property type="entry name" value="INNER MEMBRANE PROTEIN YPJD"/>
    <property type="match status" value="1"/>
</dbReference>
<accession>A0A411PKA0</accession>
<feature type="transmembrane region" description="Helical" evidence="1">
    <location>
        <begin position="60"/>
        <end position="80"/>
    </location>
</feature>
<feature type="transmembrane region" description="Helical" evidence="1">
    <location>
        <begin position="126"/>
        <end position="149"/>
    </location>
</feature>
<keyword evidence="4" id="KW-1185">Reference proteome</keyword>
<dbReference type="AlphaFoldDB" id="A0A411PKA0"/>
<dbReference type="InterPro" id="IPR002541">
    <property type="entry name" value="Cyt_c_assembly"/>
</dbReference>
<dbReference type="GO" id="GO:0017004">
    <property type="term" value="P:cytochrome complex assembly"/>
    <property type="evidence" value="ECO:0007669"/>
    <property type="project" value="InterPro"/>
</dbReference>
<dbReference type="Pfam" id="PF01578">
    <property type="entry name" value="Cytochrom_C_asm"/>
    <property type="match status" value="1"/>
</dbReference>
<keyword evidence="1" id="KW-0812">Transmembrane</keyword>
<organism evidence="3 4">
    <name type="scientific">Shewanella maritima</name>
    <dbReference type="NCBI Taxonomy" id="2520507"/>
    <lineage>
        <taxon>Bacteria</taxon>
        <taxon>Pseudomonadati</taxon>
        <taxon>Pseudomonadota</taxon>
        <taxon>Gammaproteobacteria</taxon>
        <taxon>Alteromonadales</taxon>
        <taxon>Shewanellaceae</taxon>
        <taxon>Shewanella</taxon>
    </lineage>
</organism>
<dbReference type="OrthoDB" id="9780793at2"/>
<proteinExistence type="predicted"/>
<dbReference type="PANTHER" id="PTHR38034">
    <property type="entry name" value="INNER MEMBRANE PROTEIN YPJD"/>
    <property type="match status" value="1"/>
</dbReference>
<sequence>MVIFSTAAMLLYCVALLLVTSRLFHVDGPNRTLVTGVSAIAVGLHGFALYYAIFTQEGQNYSLTNVISLVNWIIALSFTLTLSRLKVIIVLPVVYACSIISVPILWLLPSHIIAPLADKPEILGHIILSLMAYSALMIAALYAIQLYLIQKKLKDKKAMMSPAMPPLMTVEKQLYHLILIGFVLLSLSLATGFIFLEDMFADGKGHKAILSIAAWFVYGAMLWQQYTVGCRIRTAVIYSLSGSFLLSLGYFGARVVKELIIS</sequence>
<feature type="transmembrane region" description="Helical" evidence="1">
    <location>
        <begin position="32"/>
        <end position="54"/>
    </location>
</feature>
<feature type="transmembrane region" description="Helical" evidence="1">
    <location>
        <begin position="235"/>
        <end position="253"/>
    </location>
</feature>
<keyword evidence="1" id="KW-1133">Transmembrane helix</keyword>
<dbReference type="RefSeq" id="WP_130601521.1">
    <property type="nucleotide sequence ID" value="NZ_CP036200.1"/>
</dbReference>
<dbReference type="EMBL" id="CP036200">
    <property type="protein sequence ID" value="QBF83924.1"/>
    <property type="molecule type" value="Genomic_DNA"/>
</dbReference>
<protein>
    <submittedName>
        <fullName evidence="3">Cytochrome C assembly protein</fullName>
    </submittedName>
</protein>
<gene>
    <name evidence="3" type="ORF">EXU30_15475</name>
</gene>
<evidence type="ECO:0000313" key="4">
    <source>
        <dbReference type="Proteomes" id="UP000291106"/>
    </source>
</evidence>
<feature type="transmembrane region" description="Helical" evidence="1">
    <location>
        <begin position="6"/>
        <end position="25"/>
    </location>
</feature>
<feature type="transmembrane region" description="Helical" evidence="1">
    <location>
        <begin position="174"/>
        <end position="196"/>
    </location>
</feature>
<dbReference type="GO" id="GO:0005886">
    <property type="term" value="C:plasma membrane"/>
    <property type="evidence" value="ECO:0007669"/>
    <property type="project" value="TreeGrafter"/>
</dbReference>